<protein>
    <submittedName>
        <fullName evidence="1">Uncharacterized protein</fullName>
    </submittedName>
</protein>
<proteinExistence type="predicted"/>
<comment type="caution">
    <text evidence="1">The sequence shown here is derived from an EMBL/GenBank/DDBJ whole genome shotgun (WGS) entry which is preliminary data.</text>
</comment>
<accession>A0A0F9JT84</accession>
<reference evidence="1" key="1">
    <citation type="journal article" date="2015" name="Nature">
        <title>Complex archaea that bridge the gap between prokaryotes and eukaryotes.</title>
        <authorList>
            <person name="Spang A."/>
            <person name="Saw J.H."/>
            <person name="Jorgensen S.L."/>
            <person name="Zaremba-Niedzwiedzka K."/>
            <person name="Martijn J."/>
            <person name="Lind A.E."/>
            <person name="van Eijk R."/>
            <person name="Schleper C."/>
            <person name="Guy L."/>
            <person name="Ettema T.J."/>
        </authorList>
    </citation>
    <scope>NUCLEOTIDE SEQUENCE</scope>
</reference>
<dbReference type="AlphaFoldDB" id="A0A0F9JT84"/>
<sequence length="173" mass="20767">MPYPENLKFEHKKFVPFVIDKTLKRKEFDPNLIYKSLRKETNISEENAKKITKDITRKIIGISSLIPYLTSPMIREVTNTTLLQYGLTEERLQYTRIGFPRYDLKKIFENNNKPETDIKIVKHIRNEFYIVEELIKAIKKQKLEEKPKLMNSLEYLEKKKIKKVESKKILEYL</sequence>
<gene>
    <name evidence="1" type="ORF">LCGC14_1416070</name>
</gene>
<name>A0A0F9JT84_9ZZZZ</name>
<evidence type="ECO:0000313" key="1">
    <source>
        <dbReference type="EMBL" id="KKM72888.1"/>
    </source>
</evidence>
<dbReference type="EMBL" id="LAZR01009391">
    <property type="protein sequence ID" value="KKM72888.1"/>
    <property type="molecule type" value="Genomic_DNA"/>
</dbReference>
<organism evidence="1">
    <name type="scientific">marine sediment metagenome</name>
    <dbReference type="NCBI Taxonomy" id="412755"/>
    <lineage>
        <taxon>unclassified sequences</taxon>
        <taxon>metagenomes</taxon>
        <taxon>ecological metagenomes</taxon>
    </lineage>
</organism>